<evidence type="ECO:0000313" key="1">
    <source>
        <dbReference type="EMBL" id="SFQ71800.1"/>
    </source>
</evidence>
<keyword evidence="2" id="KW-1185">Reference proteome</keyword>
<comment type="caution">
    <text evidence="1">The sequence shown here is derived from an EMBL/GenBank/DDBJ whole genome shotgun (WGS) entry which is preliminary data.</text>
</comment>
<evidence type="ECO:0000313" key="2">
    <source>
        <dbReference type="Proteomes" id="UP000182762"/>
    </source>
</evidence>
<dbReference type="EMBL" id="FOXX01000007">
    <property type="protein sequence ID" value="SFQ71800.1"/>
    <property type="molecule type" value="Genomic_DNA"/>
</dbReference>
<reference evidence="1 2" key="1">
    <citation type="submission" date="2016-10" db="EMBL/GenBank/DDBJ databases">
        <authorList>
            <person name="Varghese N."/>
            <person name="Submissions S."/>
        </authorList>
    </citation>
    <scope>NUCLEOTIDE SEQUENCE [LARGE SCALE GENOMIC DNA]</scope>
    <source>
        <strain evidence="1 2">DSM 13796</strain>
    </source>
</reference>
<dbReference type="Proteomes" id="UP000182762">
    <property type="component" value="Unassembled WGS sequence"/>
</dbReference>
<gene>
    <name evidence="1" type="ORF">SAMN02745910_02971</name>
</gene>
<name>A0A1I6ASV4_9BACI</name>
<sequence length="59" mass="6323">MMNYTIVNRDLLVGNIHVLGVSTSSVFLIGDTESIALSSAYDTPPESLIIGPYVPLSLQ</sequence>
<accession>A0A1I6ASV4</accession>
<protein>
    <submittedName>
        <fullName evidence="1">Spore germination protein PD</fullName>
    </submittedName>
</protein>
<organism evidence="1 2">
    <name type="scientific">Priestia endophytica DSM 13796</name>
    <dbReference type="NCBI Taxonomy" id="1121089"/>
    <lineage>
        <taxon>Bacteria</taxon>
        <taxon>Bacillati</taxon>
        <taxon>Bacillota</taxon>
        <taxon>Bacilli</taxon>
        <taxon>Bacillales</taxon>
        <taxon>Bacillaceae</taxon>
        <taxon>Priestia</taxon>
    </lineage>
</organism>
<proteinExistence type="predicted"/>